<protein>
    <recommendedName>
        <fullName evidence="2">Thioredoxin domain-containing protein</fullName>
    </recommendedName>
</protein>
<dbReference type="RefSeq" id="WP_378163287.1">
    <property type="nucleotide sequence ID" value="NZ_JBHSBU010000001.1"/>
</dbReference>
<keyword evidence="1" id="KW-0472">Membrane</keyword>
<accession>A0ABV8MQK5</accession>
<dbReference type="EMBL" id="JBHSBU010000001">
    <property type="protein sequence ID" value="MFC4159485.1"/>
    <property type="molecule type" value="Genomic_DNA"/>
</dbReference>
<feature type="transmembrane region" description="Helical" evidence="1">
    <location>
        <begin position="20"/>
        <end position="41"/>
    </location>
</feature>
<comment type="caution">
    <text evidence="3">The sequence shown here is derived from an EMBL/GenBank/DDBJ whole genome shotgun (WGS) entry which is preliminary data.</text>
</comment>
<evidence type="ECO:0000256" key="1">
    <source>
        <dbReference type="SAM" id="Phobius"/>
    </source>
</evidence>
<sequence>MEAQAQLKPPVQPGRNRLTLIALIAVALAPVVLSYLAYYVWKPSGGRSYGQLLEVRPLPDFPLASLDGKPARLDEFRRKWLLVMVDDAACGKDCMDALFALRQYRLSQGKEMHRIERLWLVTGEGQPSAAALRQADGAAIRRALAPVPLPGELQRGIYLIDPLGNQVVRYPRDAETGRVIKELVRFLKNNESLG</sequence>
<evidence type="ECO:0000313" key="3">
    <source>
        <dbReference type="EMBL" id="MFC4159485.1"/>
    </source>
</evidence>
<dbReference type="SUPFAM" id="SSF52833">
    <property type="entry name" value="Thioredoxin-like"/>
    <property type="match status" value="1"/>
</dbReference>
<evidence type="ECO:0000259" key="2">
    <source>
        <dbReference type="PROSITE" id="PS51352"/>
    </source>
</evidence>
<keyword evidence="4" id="KW-1185">Reference proteome</keyword>
<keyword evidence="1" id="KW-0812">Transmembrane</keyword>
<reference evidence="4" key="1">
    <citation type="journal article" date="2019" name="Int. J. Syst. Evol. Microbiol.">
        <title>The Global Catalogue of Microorganisms (GCM) 10K type strain sequencing project: providing services to taxonomists for standard genome sequencing and annotation.</title>
        <authorList>
            <consortium name="The Broad Institute Genomics Platform"/>
            <consortium name="The Broad Institute Genome Sequencing Center for Infectious Disease"/>
            <person name="Wu L."/>
            <person name="Ma J."/>
        </authorList>
    </citation>
    <scope>NUCLEOTIDE SEQUENCE [LARGE SCALE GENOMIC DNA]</scope>
    <source>
        <strain evidence="4">LMG 29894</strain>
    </source>
</reference>
<name>A0ABV8MQK5_9NEIS</name>
<dbReference type="InterPro" id="IPR036249">
    <property type="entry name" value="Thioredoxin-like_sf"/>
</dbReference>
<evidence type="ECO:0000313" key="4">
    <source>
        <dbReference type="Proteomes" id="UP001595791"/>
    </source>
</evidence>
<keyword evidence="1" id="KW-1133">Transmembrane helix</keyword>
<dbReference type="InterPro" id="IPR013766">
    <property type="entry name" value="Thioredoxin_domain"/>
</dbReference>
<dbReference type="Proteomes" id="UP001595791">
    <property type="component" value="Unassembled WGS sequence"/>
</dbReference>
<organism evidence="3 4">
    <name type="scientific">Chitinimonas lacunae</name>
    <dbReference type="NCBI Taxonomy" id="1963018"/>
    <lineage>
        <taxon>Bacteria</taxon>
        <taxon>Pseudomonadati</taxon>
        <taxon>Pseudomonadota</taxon>
        <taxon>Betaproteobacteria</taxon>
        <taxon>Neisseriales</taxon>
        <taxon>Chitinibacteraceae</taxon>
        <taxon>Chitinimonas</taxon>
    </lineage>
</organism>
<gene>
    <name evidence="3" type="ORF">ACFOW7_08980</name>
</gene>
<dbReference type="PROSITE" id="PS51352">
    <property type="entry name" value="THIOREDOXIN_2"/>
    <property type="match status" value="1"/>
</dbReference>
<proteinExistence type="predicted"/>
<feature type="domain" description="Thioredoxin" evidence="2">
    <location>
        <begin position="52"/>
        <end position="192"/>
    </location>
</feature>